<reference evidence="2 3" key="1">
    <citation type="journal article" date="2011" name="J. Bacteriol.">
        <title>Whole genome sequence of the rifamycin B-producing strain Amycolatopsis mediterranei S699.</title>
        <authorList>
            <person name="Verma M."/>
            <person name="Kaur J."/>
            <person name="Kumar M."/>
            <person name="Kumari K."/>
            <person name="Saxena A."/>
            <person name="Anand S."/>
            <person name="Nigam A."/>
            <person name="Ravi V."/>
            <person name="Raghuvanshi S."/>
            <person name="Khurana P."/>
            <person name="Tyagi A.K."/>
            <person name="Khurana J.P."/>
            <person name="Lal R."/>
        </authorList>
    </citation>
    <scope>NUCLEOTIDE SEQUENCE [LARGE SCALE GENOMIC DNA]</scope>
    <source>
        <strain evidence="2 3">S699</strain>
    </source>
</reference>
<dbReference type="KEGG" id="amn:RAM_10890"/>
<dbReference type="EMBL" id="CP002896">
    <property type="protein sequence ID" value="AEK40668.1"/>
    <property type="molecule type" value="Genomic_DNA"/>
</dbReference>
<dbReference type="AlphaFoldDB" id="A0A9R0NU24"/>
<dbReference type="InterPro" id="IPR010359">
    <property type="entry name" value="IrrE_HExxH"/>
</dbReference>
<evidence type="ECO:0000259" key="1">
    <source>
        <dbReference type="Pfam" id="PF06114"/>
    </source>
</evidence>
<sequence length="191" mass="21860">MGFRRGFKTEANSRAQEVRWELGLGALDRLDPWVLAEHLLIEVWPLSVLQDTAPSVTHLLEVEPQVFSGVTVFRGHKRVIVHNDSHTPPRQNSDVAHEEAHALLFHPPTPAIDDRGCRHWDQDLEDEASWLGAVLLVTEDAALEIARERRWRTVEDAATHFGVSVEMINFRLNMTGARRRVERGRQRWGRG</sequence>
<dbReference type="PANTHER" id="PTHR43236:SF2">
    <property type="entry name" value="BLL0069 PROTEIN"/>
    <property type="match status" value="1"/>
</dbReference>
<evidence type="ECO:0000313" key="2">
    <source>
        <dbReference type="EMBL" id="AEK40668.1"/>
    </source>
</evidence>
<dbReference type="GeneID" id="92876983"/>
<protein>
    <recommendedName>
        <fullName evidence="1">IrrE N-terminal-like domain-containing protein</fullName>
    </recommendedName>
</protein>
<evidence type="ECO:0000313" key="3">
    <source>
        <dbReference type="Proteomes" id="UP000006138"/>
    </source>
</evidence>
<keyword evidence="3" id="KW-1185">Reference proteome</keyword>
<dbReference type="PANTHER" id="PTHR43236">
    <property type="entry name" value="ANTITOXIN HIGA1"/>
    <property type="match status" value="1"/>
</dbReference>
<proteinExistence type="predicted"/>
<name>A0A9R0NU24_AMYMS</name>
<dbReference type="InterPro" id="IPR052345">
    <property type="entry name" value="Rad_response_metalloprotease"/>
</dbReference>
<dbReference type="Pfam" id="PF06114">
    <property type="entry name" value="Peptidase_M78"/>
    <property type="match status" value="1"/>
</dbReference>
<gene>
    <name evidence="2" type="ordered locus">RAM_10890</name>
</gene>
<organism evidence="2 3">
    <name type="scientific">Amycolatopsis mediterranei (strain S699)</name>
    <name type="common">Nocardia mediterranei</name>
    <dbReference type="NCBI Taxonomy" id="713604"/>
    <lineage>
        <taxon>Bacteria</taxon>
        <taxon>Bacillati</taxon>
        <taxon>Actinomycetota</taxon>
        <taxon>Actinomycetes</taxon>
        <taxon>Pseudonocardiales</taxon>
        <taxon>Pseudonocardiaceae</taxon>
        <taxon>Amycolatopsis</taxon>
    </lineage>
</organism>
<dbReference type="RefSeq" id="WP_014466772.1">
    <property type="nucleotide sequence ID" value="NC_017186.1"/>
</dbReference>
<dbReference type="Proteomes" id="UP000006138">
    <property type="component" value="Chromosome"/>
</dbReference>
<feature type="domain" description="IrrE N-terminal-like" evidence="1">
    <location>
        <begin position="74"/>
        <end position="173"/>
    </location>
</feature>
<accession>A0A9R0NU24</accession>